<keyword evidence="4" id="KW-0808">Transferase</keyword>
<keyword evidence="7" id="KW-0067">ATP-binding</keyword>
<dbReference type="InterPro" id="IPR025828">
    <property type="entry name" value="Put_sensor_dom"/>
</dbReference>
<dbReference type="SUPFAM" id="SSF55874">
    <property type="entry name" value="ATPase domain of HSP90 chaperone/DNA topoisomerase II/histidine kinase"/>
    <property type="match status" value="1"/>
</dbReference>
<keyword evidence="9" id="KW-0472">Membrane</keyword>
<keyword evidence="9" id="KW-0812">Transmembrane</keyword>
<dbReference type="InterPro" id="IPR050482">
    <property type="entry name" value="Sensor_HK_TwoCompSys"/>
</dbReference>
<evidence type="ECO:0000256" key="7">
    <source>
        <dbReference type="ARBA" id="ARBA00022840"/>
    </source>
</evidence>
<dbReference type="Pfam" id="PF13796">
    <property type="entry name" value="Sensor"/>
    <property type="match status" value="1"/>
</dbReference>
<feature type="transmembrane region" description="Helical" evidence="9">
    <location>
        <begin position="171"/>
        <end position="189"/>
    </location>
</feature>
<evidence type="ECO:0000313" key="12">
    <source>
        <dbReference type="EMBL" id="MBM7798589.1"/>
    </source>
</evidence>
<dbReference type="Gene3D" id="3.30.565.10">
    <property type="entry name" value="Histidine kinase-like ATPase, C-terminal domain"/>
    <property type="match status" value="1"/>
</dbReference>
<dbReference type="Proteomes" id="UP000704762">
    <property type="component" value="Unassembled WGS sequence"/>
</dbReference>
<keyword evidence="13" id="KW-1185">Reference proteome</keyword>
<feature type="transmembrane region" description="Helical" evidence="9">
    <location>
        <begin position="24"/>
        <end position="46"/>
    </location>
</feature>
<evidence type="ECO:0000256" key="6">
    <source>
        <dbReference type="ARBA" id="ARBA00022777"/>
    </source>
</evidence>
<feature type="transmembrane region" description="Helical" evidence="9">
    <location>
        <begin position="114"/>
        <end position="147"/>
    </location>
</feature>
<feature type="domain" description="Signal transduction histidine kinase subgroup 3 dimerisation and phosphoacceptor" evidence="10">
    <location>
        <begin position="234"/>
        <end position="297"/>
    </location>
</feature>
<gene>
    <name evidence="12" type="ORF">JOE57_001510</name>
</gene>
<reference evidence="12 13" key="1">
    <citation type="submission" date="2021-01" db="EMBL/GenBank/DDBJ databases">
        <title>Sequencing the genomes of 1000 actinobacteria strains.</title>
        <authorList>
            <person name="Klenk H.-P."/>
        </authorList>
    </citation>
    <scope>NUCLEOTIDE SEQUENCE [LARGE SCALE GENOMIC DNA]</scope>
    <source>
        <strain evidence="12 13">DSM 18662</strain>
    </source>
</reference>
<evidence type="ECO:0000256" key="2">
    <source>
        <dbReference type="ARBA" id="ARBA00012438"/>
    </source>
</evidence>
<evidence type="ECO:0000256" key="3">
    <source>
        <dbReference type="ARBA" id="ARBA00022553"/>
    </source>
</evidence>
<protein>
    <recommendedName>
        <fullName evidence="2">histidine kinase</fullName>
        <ecNumber evidence="2">2.7.13.3</ecNumber>
    </recommendedName>
</protein>
<comment type="caution">
    <text evidence="12">The sequence shown here is derived from an EMBL/GenBank/DDBJ whole genome shotgun (WGS) entry which is preliminary data.</text>
</comment>
<name>A0ABS2RKZ3_9ACTN</name>
<proteinExistence type="predicted"/>
<evidence type="ECO:0000256" key="5">
    <source>
        <dbReference type="ARBA" id="ARBA00022741"/>
    </source>
</evidence>
<evidence type="ECO:0000313" key="13">
    <source>
        <dbReference type="Proteomes" id="UP000704762"/>
    </source>
</evidence>
<dbReference type="EC" id="2.7.13.3" evidence="2"/>
<evidence type="ECO:0000256" key="1">
    <source>
        <dbReference type="ARBA" id="ARBA00000085"/>
    </source>
</evidence>
<dbReference type="Gene3D" id="1.20.5.1930">
    <property type="match status" value="1"/>
</dbReference>
<keyword evidence="5" id="KW-0547">Nucleotide-binding</keyword>
<dbReference type="InterPro" id="IPR036890">
    <property type="entry name" value="HATPase_C_sf"/>
</dbReference>
<dbReference type="PANTHER" id="PTHR24421">
    <property type="entry name" value="NITRATE/NITRITE SENSOR PROTEIN NARX-RELATED"/>
    <property type="match status" value="1"/>
</dbReference>
<evidence type="ECO:0000256" key="9">
    <source>
        <dbReference type="SAM" id="Phobius"/>
    </source>
</evidence>
<evidence type="ECO:0000259" key="11">
    <source>
        <dbReference type="Pfam" id="PF13796"/>
    </source>
</evidence>
<comment type="catalytic activity">
    <reaction evidence="1">
        <text>ATP + protein L-histidine = ADP + protein N-phospho-L-histidine.</text>
        <dbReference type="EC" id="2.7.13.3"/>
    </reaction>
</comment>
<accession>A0ABS2RKZ3</accession>
<evidence type="ECO:0000256" key="4">
    <source>
        <dbReference type="ARBA" id="ARBA00022679"/>
    </source>
</evidence>
<feature type="transmembrane region" description="Helical" evidence="9">
    <location>
        <begin position="52"/>
        <end position="72"/>
    </location>
</feature>
<dbReference type="GO" id="GO:0016301">
    <property type="term" value="F:kinase activity"/>
    <property type="evidence" value="ECO:0007669"/>
    <property type="project" value="UniProtKB-KW"/>
</dbReference>
<evidence type="ECO:0000256" key="8">
    <source>
        <dbReference type="ARBA" id="ARBA00023012"/>
    </source>
</evidence>
<keyword evidence="3" id="KW-0597">Phosphoprotein</keyword>
<keyword evidence="8" id="KW-0902">Two-component regulatory system</keyword>
<organism evidence="12 13">
    <name type="scientific">Microlunatus panaciterrae</name>
    <dbReference type="NCBI Taxonomy" id="400768"/>
    <lineage>
        <taxon>Bacteria</taxon>
        <taxon>Bacillati</taxon>
        <taxon>Actinomycetota</taxon>
        <taxon>Actinomycetes</taxon>
        <taxon>Propionibacteriales</taxon>
        <taxon>Propionibacteriaceae</taxon>
        <taxon>Microlunatus</taxon>
    </lineage>
</organism>
<dbReference type="EMBL" id="JAFBCF010000001">
    <property type="protein sequence ID" value="MBM7798589.1"/>
    <property type="molecule type" value="Genomic_DNA"/>
</dbReference>
<dbReference type="CDD" id="cd16917">
    <property type="entry name" value="HATPase_UhpB-NarQ-NarX-like"/>
    <property type="match status" value="1"/>
</dbReference>
<dbReference type="PANTHER" id="PTHR24421:SF10">
    <property type="entry name" value="NITRATE_NITRITE SENSOR PROTEIN NARQ"/>
    <property type="match status" value="1"/>
</dbReference>
<dbReference type="RefSeq" id="WP_204917113.1">
    <property type="nucleotide sequence ID" value="NZ_BAAAQP010000002.1"/>
</dbReference>
<keyword evidence="6 12" id="KW-0418">Kinase</keyword>
<sequence>MGELRVTSEGMLPAGSLARSGRNFGYLVGSFILSLFGFLITAPVFLLGVATFWTVIGLFVLLGALIVAGGFARFQRSLLASAGVHLISPIYPHGGTGLRSRLRRLGHAQSWRDLLHILITFLISLVTFPMAMIWVAGGVGGVTYWFWSRWLPEHRQGLAWLMGYHGELADIIVNAILGMLLLVTAPFVLRGLMLLHAGIARGLLVDENSALRQQLSELAISRAAAGDAELHTLRRLERDLHDGPQQRLVRLGMDITAAQRRVDTNPAEAKSMLAQALKHSQDALAEIRSLSRGIAPPILSEQGLRAAITALVARGHASTTVDIPDIDLSDAAQNAAYFVIAESLANMEKHSGAEHCDVEVHKLGSRAVISITDDGIGGASIAKGHGLAGLSDRLAGVDGTLTISSPAGGPTQIIATIPVLPPGS</sequence>
<dbReference type="Pfam" id="PF07730">
    <property type="entry name" value="HisKA_3"/>
    <property type="match status" value="1"/>
</dbReference>
<feature type="domain" description="Putative sensor" evidence="11">
    <location>
        <begin position="26"/>
        <end position="204"/>
    </location>
</feature>
<dbReference type="InterPro" id="IPR011712">
    <property type="entry name" value="Sig_transdc_His_kin_sub3_dim/P"/>
</dbReference>
<evidence type="ECO:0000259" key="10">
    <source>
        <dbReference type="Pfam" id="PF07730"/>
    </source>
</evidence>
<keyword evidence="9" id="KW-1133">Transmembrane helix</keyword>